<reference evidence="2 3" key="1">
    <citation type="submission" date="2019-03" db="EMBL/GenBank/DDBJ databases">
        <title>First draft genome of Liparis tanakae, snailfish: a comprehensive survey of snailfish specific genes.</title>
        <authorList>
            <person name="Kim W."/>
            <person name="Song I."/>
            <person name="Jeong J.-H."/>
            <person name="Kim D."/>
            <person name="Kim S."/>
            <person name="Ryu S."/>
            <person name="Song J.Y."/>
            <person name="Lee S.K."/>
        </authorList>
    </citation>
    <scope>NUCLEOTIDE SEQUENCE [LARGE SCALE GENOMIC DNA]</scope>
    <source>
        <tissue evidence="2">Muscle</tissue>
    </source>
</reference>
<sequence>MASEQLDKTAVITKLSNQGTFGSSGGVRLSARHRPAGDAHARARSSRSVARQEYEGLQRRHETAAMECKKLEQERDEAVKKLNEFQQGNRRVNSIVYVERFGALTSQLYTHVEQQADHGVGIATSLFQLPSQACFQTPPVLKRVGPPLRLSFKRFSLRGSNALQCDHFTEDRI</sequence>
<keyword evidence="3" id="KW-1185">Reference proteome</keyword>
<protein>
    <submittedName>
        <fullName evidence="2">Shootin-1</fullName>
    </submittedName>
</protein>
<evidence type="ECO:0000313" key="3">
    <source>
        <dbReference type="Proteomes" id="UP000314294"/>
    </source>
</evidence>
<dbReference type="AlphaFoldDB" id="A0A4Z2FJ72"/>
<evidence type="ECO:0000313" key="2">
    <source>
        <dbReference type="EMBL" id="TNN40823.1"/>
    </source>
</evidence>
<evidence type="ECO:0000256" key="1">
    <source>
        <dbReference type="SAM" id="MobiDB-lite"/>
    </source>
</evidence>
<feature type="region of interest" description="Disordered" evidence="1">
    <location>
        <begin position="15"/>
        <end position="58"/>
    </location>
</feature>
<dbReference type="EMBL" id="SRLO01001157">
    <property type="protein sequence ID" value="TNN40823.1"/>
    <property type="molecule type" value="Genomic_DNA"/>
</dbReference>
<comment type="caution">
    <text evidence="2">The sequence shown here is derived from an EMBL/GenBank/DDBJ whole genome shotgun (WGS) entry which is preliminary data.</text>
</comment>
<dbReference type="OrthoDB" id="6111338at2759"/>
<proteinExistence type="predicted"/>
<organism evidence="2 3">
    <name type="scientific">Liparis tanakae</name>
    <name type="common">Tanaka's snailfish</name>
    <dbReference type="NCBI Taxonomy" id="230148"/>
    <lineage>
        <taxon>Eukaryota</taxon>
        <taxon>Metazoa</taxon>
        <taxon>Chordata</taxon>
        <taxon>Craniata</taxon>
        <taxon>Vertebrata</taxon>
        <taxon>Euteleostomi</taxon>
        <taxon>Actinopterygii</taxon>
        <taxon>Neopterygii</taxon>
        <taxon>Teleostei</taxon>
        <taxon>Neoteleostei</taxon>
        <taxon>Acanthomorphata</taxon>
        <taxon>Eupercaria</taxon>
        <taxon>Perciformes</taxon>
        <taxon>Cottioidei</taxon>
        <taxon>Cottales</taxon>
        <taxon>Liparidae</taxon>
        <taxon>Liparis</taxon>
    </lineage>
</organism>
<accession>A0A4Z2FJ72</accession>
<dbReference type="Proteomes" id="UP000314294">
    <property type="component" value="Unassembled WGS sequence"/>
</dbReference>
<gene>
    <name evidence="2" type="primary">shtn1_2</name>
    <name evidence="2" type="ORF">EYF80_049014</name>
</gene>
<name>A0A4Z2FJ72_9TELE</name>